<feature type="region of interest" description="Disordered" evidence="1">
    <location>
        <begin position="179"/>
        <end position="217"/>
    </location>
</feature>
<keyword evidence="5" id="KW-1185">Reference proteome</keyword>
<dbReference type="InterPro" id="IPR050229">
    <property type="entry name" value="GlpE_sulfurtransferase"/>
</dbReference>
<keyword evidence="4" id="KW-0808">Transferase</keyword>
<gene>
    <name evidence="4" type="ORF">C7438_1661</name>
</gene>
<accession>A0A660KT06</accession>
<dbReference type="Gene3D" id="3.40.250.10">
    <property type="entry name" value="Rhodanese-like domain"/>
    <property type="match status" value="1"/>
</dbReference>
<proteinExistence type="predicted"/>
<feature type="chain" id="PRO_5024942093" evidence="2">
    <location>
        <begin position="32"/>
        <end position="217"/>
    </location>
</feature>
<evidence type="ECO:0000313" key="5">
    <source>
        <dbReference type="Proteomes" id="UP000267019"/>
    </source>
</evidence>
<evidence type="ECO:0000256" key="1">
    <source>
        <dbReference type="SAM" id="MobiDB-lite"/>
    </source>
</evidence>
<dbReference type="PANTHER" id="PTHR43031">
    <property type="entry name" value="FAD-DEPENDENT OXIDOREDUCTASE"/>
    <property type="match status" value="1"/>
</dbReference>
<dbReference type="InterPro" id="IPR036873">
    <property type="entry name" value="Rhodanese-like_dom_sf"/>
</dbReference>
<dbReference type="PROSITE" id="PS50206">
    <property type="entry name" value="RHODANESE_3"/>
    <property type="match status" value="1"/>
</dbReference>
<dbReference type="RefSeq" id="WP_121444893.1">
    <property type="nucleotide sequence ID" value="NZ_RBIJ01000006.1"/>
</dbReference>
<dbReference type="GO" id="GO:0004792">
    <property type="term" value="F:thiosulfate-cyanide sulfurtransferase activity"/>
    <property type="evidence" value="ECO:0007669"/>
    <property type="project" value="InterPro"/>
</dbReference>
<dbReference type="Pfam" id="PF00581">
    <property type="entry name" value="Rhodanese"/>
    <property type="match status" value="1"/>
</dbReference>
<evidence type="ECO:0000313" key="4">
    <source>
        <dbReference type="EMBL" id="RKQ83631.1"/>
    </source>
</evidence>
<comment type="caution">
    <text evidence="4">The sequence shown here is derived from an EMBL/GenBank/DDBJ whole genome shotgun (WGS) entry which is preliminary data.</text>
</comment>
<feature type="domain" description="Rhodanese" evidence="3">
    <location>
        <begin position="86"/>
        <end position="180"/>
    </location>
</feature>
<keyword evidence="2" id="KW-0732">Signal</keyword>
<organism evidence="4 5">
    <name type="scientific">Brockia lithotrophica</name>
    <dbReference type="NCBI Taxonomy" id="933949"/>
    <lineage>
        <taxon>Bacteria</taxon>
        <taxon>Bacillati</taxon>
        <taxon>Bacillota</taxon>
        <taxon>Bacilli</taxon>
        <taxon>Bacillales</taxon>
        <taxon>Bacillales Family X. Incertae Sedis</taxon>
        <taxon>Brockia</taxon>
    </lineage>
</organism>
<evidence type="ECO:0000256" key="2">
    <source>
        <dbReference type="SAM" id="SignalP"/>
    </source>
</evidence>
<dbReference type="Proteomes" id="UP000267019">
    <property type="component" value="Unassembled WGS sequence"/>
</dbReference>
<evidence type="ECO:0000259" key="3">
    <source>
        <dbReference type="PROSITE" id="PS50206"/>
    </source>
</evidence>
<dbReference type="InterPro" id="IPR001307">
    <property type="entry name" value="Thiosulphate_STrfase_CS"/>
</dbReference>
<feature type="compositionally biased region" description="Low complexity" evidence="1">
    <location>
        <begin position="193"/>
        <end position="203"/>
    </location>
</feature>
<dbReference type="SUPFAM" id="SSF52821">
    <property type="entry name" value="Rhodanese/Cell cycle control phosphatase"/>
    <property type="match status" value="1"/>
</dbReference>
<dbReference type="CDD" id="cd00158">
    <property type="entry name" value="RHOD"/>
    <property type="match status" value="1"/>
</dbReference>
<dbReference type="SMART" id="SM00450">
    <property type="entry name" value="RHOD"/>
    <property type="match status" value="1"/>
</dbReference>
<dbReference type="PANTHER" id="PTHR43031:SF1">
    <property type="entry name" value="PYRIDINE NUCLEOTIDE-DISULPHIDE OXIDOREDUCTASE"/>
    <property type="match status" value="1"/>
</dbReference>
<dbReference type="AlphaFoldDB" id="A0A660KT06"/>
<feature type="signal peptide" evidence="2">
    <location>
        <begin position="1"/>
        <end position="31"/>
    </location>
</feature>
<dbReference type="OrthoDB" id="9800872at2"/>
<dbReference type="EMBL" id="RBIJ01000006">
    <property type="protein sequence ID" value="RKQ83631.1"/>
    <property type="molecule type" value="Genomic_DNA"/>
</dbReference>
<dbReference type="PROSITE" id="PS00380">
    <property type="entry name" value="RHODANESE_1"/>
    <property type="match status" value="1"/>
</dbReference>
<feature type="compositionally biased region" description="Gly residues" evidence="1">
    <location>
        <begin position="204"/>
        <end position="217"/>
    </location>
</feature>
<name>A0A660KT06_9BACL</name>
<protein>
    <submittedName>
        <fullName evidence="4">Rhodanese-related sulfurtransferase</fullName>
    </submittedName>
</protein>
<sequence>MQVRPWTRRVAFLAATFVLLLLPLAACSGKASETPQTQAPSGSSAVCPPCTCDKDAYLKDKVKELFTFIRSNAGSVGLNAQAVNEHLNDYMIVDLRKPADYEKEHIPGAVNIPFPTNGTPDNDIVAKMDTLPKDKPIVVYCYSGQMGSFTTALLRLEGYDVRNLMGGFPSWLKAGLKTEGTEAGKSAPQSQTPASGGAQTPAPSGGGSSGGGGGCGG</sequence>
<dbReference type="InterPro" id="IPR001763">
    <property type="entry name" value="Rhodanese-like_dom"/>
</dbReference>
<reference evidence="4 5" key="1">
    <citation type="submission" date="2018-10" db="EMBL/GenBank/DDBJ databases">
        <title>Genomic Encyclopedia of Type Strains, Phase IV (KMG-IV): sequencing the most valuable type-strain genomes for metagenomic binning, comparative biology and taxonomic classification.</title>
        <authorList>
            <person name="Goeker M."/>
        </authorList>
    </citation>
    <scope>NUCLEOTIDE SEQUENCE [LARGE SCALE GENOMIC DNA]</scope>
    <source>
        <strain evidence="4 5">DSM 22653</strain>
    </source>
</reference>